<dbReference type="AlphaFoldDB" id="A0A8H7TLN5"/>
<dbReference type="EMBL" id="JAFJYH010000059">
    <property type="protein sequence ID" value="KAG4421822.1"/>
    <property type="molecule type" value="Genomic_DNA"/>
</dbReference>
<comment type="caution">
    <text evidence="3">The sequence shown here is derived from an EMBL/GenBank/DDBJ whole genome shotgun (WGS) entry which is preliminary data.</text>
</comment>
<proteinExistence type="inferred from homology"/>
<evidence type="ECO:0000256" key="2">
    <source>
        <dbReference type="SAM" id="MobiDB-lite"/>
    </source>
</evidence>
<feature type="compositionally biased region" description="Basic and acidic residues" evidence="2">
    <location>
        <begin position="250"/>
        <end position="266"/>
    </location>
</feature>
<dbReference type="PANTHER" id="PTHR12111:SF2">
    <property type="entry name" value="SPLICING FACTOR YJU2B-RELATED"/>
    <property type="match status" value="1"/>
</dbReference>
<protein>
    <recommendedName>
        <fullName evidence="5">DUF572-domain-containing protein</fullName>
    </recommendedName>
</protein>
<dbReference type="GO" id="GO:0005684">
    <property type="term" value="C:U2-type spliceosomal complex"/>
    <property type="evidence" value="ECO:0007669"/>
    <property type="project" value="TreeGrafter"/>
</dbReference>
<name>A0A8H7TLN5_9HELO</name>
<comment type="similarity">
    <text evidence="1">Belongs to the CWC16 family.</text>
</comment>
<evidence type="ECO:0000256" key="1">
    <source>
        <dbReference type="ARBA" id="ARBA00005595"/>
    </source>
</evidence>
<feature type="region of interest" description="Disordered" evidence="2">
    <location>
        <begin position="298"/>
        <end position="321"/>
    </location>
</feature>
<dbReference type="Pfam" id="PF04502">
    <property type="entry name" value="Saf4_Yju2"/>
    <property type="match status" value="1"/>
</dbReference>
<reference evidence="3" key="1">
    <citation type="submission" date="2021-02" db="EMBL/GenBank/DDBJ databases">
        <title>Genome sequence Cadophora malorum strain M34.</title>
        <authorList>
            <person name="Stefanovic E."/>
            <person name="Vu D."/>
            <person name="Scully C."/>
            <person name="Dijksterhuis J."/>
            <person name="Roader J."/>
            <person name="Houbraken J."/>
        </authorList>
    </citation>
    <scope>NUCLEOTIDE SEQUENCE</scope>
    <source>
        <strain evidence="3">M34</strain>
    </source>
</reference>
<accession>A0A8H7TLN5</accession>
<dbReference type="InterPro" id="IPR007590">
    <property type="entry name" value="Saf4/Yju2"/>
</dbReference>
<evidence type="ECO:0000313" key="4">
    <source>
        <dbReference type="Proteomes" id="UP000664132"/>
    </source>
</evidence>
<feature type="region of interest" description="Disordered" evidence="2">
    <location>
        <begin position="250"/>
        <end position="276"/>
    </location>
</feature>
<sequence>MQGFNMGRYVPPDLEGLMSGNQLHGKHALGARANKISQGILTVRFEMPFPIWCTTCPKPTIIGQGVRFNAEKKKVGKYFSTPIFSFRMKHVACGGWIEIRTDPKNTAYVVAEGARKRDLGEDKVEEGDVKILTQEEREALRDNAFASLEGKVDDKKRLEYSKKRLEELQDLSEKQWEDPYEQNKRLRDSFRVGRKQREKDAGVAATLQDKMSLGIELLPENDDDSRRARLIEYGEVDSDALIDRAISKPLFKHEEPESKAKSEEKKVSKKKKAENLAKQRTAAFAAEIRGSTRAAVDPFLEGTRSTGPKSTPILAGIKRKRPELEDTMSNKSVAVGLVDYDSD</sequence>
<evidence type="ECO:0008006" key="5">
    <source>
        <dbReference type="Google" id="ProtNLM"/>
    </source>
</evidence>
<dbReference type="OrthoDB" id="360327at2759"/>
<dbReference type="Proteomes" id="UP000664132">
    <property type="component" value="Unassembled WGS sequence"/>
</dbReference>
<evidence type="ECO:0000313" key="3">
    <source>
        <dbReference type="EMBL" id="KAG4421822.1"/>
    </source>
</evidence>
<dbReference type="GO" id="GO:0000398">
    <property type="term" value="P:mRNA splicing, via spliceosome"/>
    <property type="evidence" value="ECO:0007669"/>
    <property type="project" value="InterPro"/>
</dbReference>
<dbReference type="GO" id="GO:0071014">
    <property type="term" value="C:post-mRNA release spliceosomal complex"/>
    <property type="evidence" value="ECO:0007669"/>
    <property type="project" value="TreeGrafter"/>
</dbReference>
<dbReference type="PANTHER" id="PTHR12111">
    <property type="entry name" value="SPLICING FACTOR YJU2"/>
    <property type="match status" value="1"/>
</dbReference>
<organism evidence="3 4">
    <name type="scientific">Cadophora malorum</name>
    <dbReference type="NCBI Taxonomy" id="108018"/>
    <lineage>
        <taxon>Eukaryota</taxon>
        <taxon>Fungi</taxon>
        <taxon>Dikarya</taxon>
        <taxon>Ascomycota</taxon>
        <taxon>Pezizomycotina</taxon>
        <taxon>Leotiomycetes</taxon>
        <taxon>Helotiales</taxon>
        <taxon>Ploettnerulaceae</taxon>
        <taxon>Cadophora</taxon>
    </lineage>
</organism>
<gene>
    <name evidence="3" type="ORF">IFR04_005072</name>
</gene>
<keyword evidence="4" id="KW-1185">Reference proteome</keyword>